<evidence type="ECO:0000313" key="10">
    <source>
        <dbReference type="EMBL" id="MFC7147021.1"/>
    </source>
</evidence>
<dbReference type="InterPro" id="IPR046953">
    <property type="entry name" value="Spore_GerAC-like_C"/>
</dbReference>
<keyword evidence="5" id="KW-0472">Membrane</keyword>
<proteinExistence type="inferred from homology"/>
<keyword evidence="7" id="KW-0449">Lipoprotein</keyword>
<dbReference type="Pfam" id="PF25198">
    <property type="entry name" value="Spore_GerAC_N"/>
    <property type="match status" value="1"/>
</dbReference>
<dbReference type="InterPro" id="IPR038501">
    <property type="entry name" value="Spore_GerAC_C_sf"/>
</dbReference>
<dbReference type="InterPro" id="IPR057336">
    <property type="entry name" value="GerAC_N"/>
</dbReference>
<evidence type="ECO:0000256" key="5">
    <source>
        <dbReference type="ARBA" id="ARBA00023136"/>
    </source>
</evidence>
<dbReference type="InterPro" id="IPR008844">
    <property type="entry name" value="Spore_GerAC-like"/>
</dbReference>
<evidence type="ECO:0000256" key="3">
    <source>
        <dbReference type="ARBA" id="ARBA00022544"/>
    </source>
</evidence>
<evidence type="ECO:0000256" key="1">
    <source>
        <dbReference type="ARBA" id="ARBA00004635"/>
    </source>
</evidence>
<evidence type="ECO:0000259" key="8">
    <source>
        <dbReference type="Pfam" id="PF05504"/>
    </source>
</evidence>
<dbReference type="PANTHER" id="PTHR35789:SF1">
    <property type="entry name" value="SPORE GERMINATION PROTEIN B3"/>
    <property type="match status" value="1"/>
</dbReference>
<sequence>MKRWLLCAWTIGFSCLLGGCWDIKSLQDVNYFTGIGIDFKDERYVVYIQQLDFSSVARSESGKSDKPAVVWVGQASGATLSEAIVELYQTTQQTVFWGHLNSIVLSRSALEHGDLLGVFDSLIRYPEIRYTPWIYGSDENMKEVFTTRPFFNLSPMNSILYAPETNYSQRPIIAPLRLSSFIREVREPGKTALLPALSVSSHTWMRNRKPDPKLEINGVYALRNTRFLGRLPAEQLLGIRWLDHRKQGARIILTDGGERVGTLRLTKPRTKVSVLLKNGEPVFNVELEAAAALLELWRPESEKELERMAGAQIEEQIRTTHRLGQETHIDILDLEHRLYRRNYAAWKRLTSDGRTPLASPRLGEVRATVKLANSGMYKLNRRMTAY</sequence>
<dbReference type="PANTHER" id="PTHR35789">
    <property type="entry name" value="SPORE GERMINATION PROTEIN B3"/>
    <property type="match status" value="1"/>
</dbReference>
<evidence type="ECO:0000313" key="11">
    <source>
        <dbReference type="Proteomes" id="UP001596378"/>
    </source>
</evidence>
<evidence type="ECO:0000259" key="9">
    <source>
        <dbReference type="Pfam" id="PF25198"/>
    </source>
</evidence>
<evidence type="ECO:0000256" key="7">
    <source>
        <dbReference type="ARBA" id="ARBA00023288"/>
    </source>
</evidence>
<dbReference type="PROSITE" id="PS51257">
    <property type="entry name" value="PROKAR_LIPOPROTEIN"/>
    <property type="match status" value="1"/>
</dbReference>
<feature type="domain" description="Spore germination protein N-terminal" evidence="9">
    <location>
        <begin position="22"/>
        <end position="198"/>
    </location>
</feature>
<evidence type="ECO:0000256" key="6">
    <source>
        <dbReference type="ARBA" id="ARBA00023139"/>
    </source>
</evidence>
<dbReference type="EMBL" id="JBHTAI010000001">
    <property type="protein sequence ID" value="MFC7147021.1"/>
    <property type="molecule type" value="Genomic_DNA"/>
</dbReference>
<keyword evidence="4" id="KW-0732">Signal</keyword>
<comment type="subcellular location">
    <subcellularLocation>
        <location evidence="1">Membrane</location>
        <topology evidence="1">Lipid-anchor</topology>
    </subcellularLocation>
</comment>
<comment type="similarity">
    <text evidence="2">Belongs to the GerABKC lipoprotein family.</text>
</comment>
<evidence type="ECO:0000256" key="2">
    <source>
        <dbReference type="ARBA" id="ARBA00007886"/>
    </source>
</evidence>
<keyword evidence="3" id="KW-0309">Germination</keyword>
<keyword evidence="11" id="KW-1185">Reference proteome</keyword>
<dbReference type="RefSeq" id="WP_378046832.1">
    <property type="nucleotide sequence ID" value="NZ_JBHMDN010000012.1"/>
</dbReference>
<protein>
    <submittedName>
        <fullName evidence="10">Ger(X)C family spore germination protein</fullName>
    </submittedName>
</protein>
<dbReference type="NCBIfam" id="TIGR02887">
    <property type="entry name" value="spore_ger_x_C"/>
    <property type="match status" value="1"/>
</dbReference>
<name>A0ABW2F1E8_9BACL</name>
<accession>A0ABW2F1E8</accession>
<evidence type="ECO:0000256" key="4">
    <source>
        <dbReference type="ARBA" id="ARBA00022729"/>
    </source>
</evidence>
<organism evidence="10 11">
    <name type="scientific">Cohnella cellulosilytica</name>
    <dbReference type="NCBI Taxonomy" id="986710"/>
    <lineage>
        <taxon>Bacteria</taxon>
        <taxon>Bacillati</taxon>
        <taxon>Bacillota</taxon>
        <taxon>Bacilli</taxon>
        <taxon>Bacillales</taxon>
        <taxon>Paenibacillaceae</taxon>
        <taxon>Cohnella</taxon>
    </lineage>
</organism>
<comment type="caution">
    <text evidence="10">The sequence shown here is derived from an EMBL/GenBank/DDBJ whole genome shotgun (WGS) entry which is preliminary data.</text>
</comment>
<dbReference type="Pfam" id="PF05504">
    <property type="entry name" value="Spore_GerAC"/>
    <property type="match status" value="1"/>
</dbReference>
<feature type="domain" description="Spore germination GerAC-like C-terminal" evidence="8">
    <location>
        <begin position="218"/>
        <end position="349"/>
    </location>
</feature>
<reference evidence="11" key="1">
    <citation type="journal article" date="2019" name="Int. J. Syst. Evol. Microbiol.">
        <title>The Global Catalogue of Microorganisms (GCM) 10K type strain sequencing project: providing services to taxonomists for standard genome sequencing and annotation.</title>
        <authorList>
            <consortium name="The Broad Institute Genomics Platform"/>
            <consortium name="The Broad Institute Genome Sequencing Center for Infectious Disease"/>
            <person name="Wu L."/>
            <person name="Ma J."/>
        </authorList>
    </citation>
    <scope>NUCLEOTIDE SEQUENCE [LARGE SCALE GENOMIC DNA]</scope>
    <source>
        <strain evidence="11">KCTC 12907</strain>
    </source>
</reference>
<gene>
    <name evidence="10" type="ORF">ACFQMJ_00625</name>
</gene>
<dbReference type="Proteomes" id="UP001596378">
    <property type="component" value="Unassembled WGS sequence"/>
</dbReference>
<keyword evidence="6" id="KW-0564">Palmitate</keyword>
<dbReference type="Gene3D" id="3.30.300.210">
    <property type="entry name" value="Nutrient germinant receptor protein C, domain 3"/>
    <property type="match status" value="1"/>
</dbReference>